<dbReference type="Proteomes" id="UP000614410">
    <property type="component" value="Unassembled WGS sequence"/>
</dbReference>
<evidence type="ECO:0000256" key="6">
    <source>
        <dbReference type="SAM" id="Phobius"/>
    </source>
</evidence>
<name>A0A934NF95_9BACT</name>
<feature type="transmembrane region" description="Helical" evidence="6">
    <location>
        <begin position="167"/>
        <end position="192"/>
    </location>
</feature>
<feature type="transmembrane region" description="Helical" evidence="6">
    <location>
        <begin position="59"/>
        <end position="84"/>
    </location>
</feature>
<accession>A0A934NF95</accession>
<dbReference type="GO" id="GO:0016020">
    <property type="term" value="C:membrane"/>
    <property type="evidence" value="ECO:0007669"/>
    <property type="project" value="UniProtKB-SubCell"/>
</dbReference>
<dbReference type="PANTHER" id="PTHR31272">
    <property type="entry name" value="CYTOCHROME C-TYPE BIOGENESIS PROTEIN HI_1454-RELATED"/>
    <property type="match status" value="1"/>
</dbReference>
<evidence type="ECO:0000256" key="3">
    <source>
        <dbReference type="ARBA" id="ARBA00022692"/>
    </source>
</evidence>
<evidence type="ECO:0000259" key="7">
    <source>
        <dbReference type="Pfam" id="PF02683"/>
    </source>
</evidence>
<evidence type="ECO:0000256" key="4">
    <source>
        <dbReference type="ARBA" id="ARBA00022989"/>
    </source>
</evidence>
<dbReference type="GO" id="GO:0017004">
    <property type="term" value="P:cytochrome complex assembly"/>
    <property type="evidence" value="ECO:0007669"/>
    <property type="project" value="InterPro"/>
</dbReference>
<evidence type="ECO:0000256" key="2">
    <source>
        <dbReference type="ARBA" id="ARBA00006143"/>
    </source>
</evidence>
<reference evidence="8 9" key="1">
    <citation type="submission" date="2020-10" db="EMBL/GenBank/DDBJ databases">
        <title>Ca. Dormibacterota MAGs.</title>
        <authorList>
            <person name="Montgomery K."/>
        </authorList>
    </citation>
    <scope>NUCLEOTIDE SEQUENCE [LARGE SCALE GENOMIC DNA]</scope>
    <source>
        <strain evidence="8">Mitchell_Peninsula_5</strain>
    </source>
</reference>
<evidence type="ECO:0000256" key="1">
    <source>
        <dbReference type="ARBA" id="ARBA00004141"/>
    </source>
</evidence>
<evidence type="ECO:0000313" key="9">
    <source>
        <dbReference type="Proteomes" id="UP000614410"/>
    </source>
</evidence>
<keyword evidence="5 6" id="KW-0472">Membrane</keyword>
<dbReference type="Pfam" id="PF02683">
    <property type="entry name" value="DsbD_TM"/>
    <property type="match status" value="1"/>
</dbReference>
<feature type="transmembrane region" description="Helical" evidence="6">
    <location>
        <begin position="90"/>
        <end position="110"/>
    </location>
</feature>
<comment type="similarity">
    <text evidence="2">Belongs to the DsbD family.</text>
</comment>
<evidence type="ECO:0000256" key="5">
    <source>
        <dbReference type="ARBA" id="ARBA00023136"/>
    </source>
</evidence>
<sequence>MISLASLIATFVAGLASFLAPCSVPLLPAYLSAVSGASAADLVAGGRRSDLRGRLVAGSVLYVLGFATVFVLLGVGAAGVGHAIRSVERVVEIIGGILLVVFGLTVAGVLRMPLLERARALSLPERLRGRGVAGAYLVGVVFGIGWTPCVGPYLGTALVLAATSAHALTGALLLATYALGLGLPFVLIALLWASLPELPQRVRRLSGTMTRIGGALTVALGILLLSGWYTHLTSYLAQVSTPS</sequence>
<comment type="caution">
    <text evidence="8">The sequence shown here is derived from an EMBL/GenBank/DDBJ whole genome shotgun (WGS) entry which is preliminary data.</text>
</comment>
<feature type="transmembrane region" description="Helical" evidence="6">
    <location>
        <begin position="131"/>
        <end position="155"/>
    </location>
</feature>
<keyword evidence="4 6" id="KW-1133">Transmembrane helix</keyword>
<dbReference type="EMBL" id="JAEKNN010000010">
    <property type="protein sequence ID" value="MBJ7608315.1"/>
    <property type="molecule type" value="Genomic_DNA"/>
</dbReference>
<organism evidence="8 9">
    <name type="scientific">Candidatus Amunia macphersoniae</name>
    <dbReference type="NCBI Taxonomy" id="3127014"/>
    <lineage>
        <taxon>Bacteria</taxon>
        <taxon>Bacillati</taxon>
        <taxon>Candidatus Dormiibacterota</taxon>
        <taxon>Candidatus Dormibacteria</taxon>
        <taxon>Candidatus Aeolococcales</taxon>
        <taxon>Candidatus Aeolococcaceae</taxon>
        <taxon>Candidatus Amunia</taxon>
    </lineage>
</organism>
<keyword evidence="3 6" id="KW-0812">Transmembrane</keyword>
<dbReference type="PANTHER" id="PTHR31272:SF4">
    <property type="entry name" value="CYTOCHROME C-TYPE BIOGENESIS PROTEIN HI_1454-RELATED"/>
    <property type="match status" value="1"/>
</dbReference>
<feature type="domain" description="Cytochrome C biogenesis protein transmembrane" evidence="7">
    <location>
        <begin position="6"/>
        <end position="194"/>
    </location>
</feature>
<dbReference type="AlphaFoldDB" id="A0A934NF95"/>
<gene>
    <name evidence="8" type="ORF">JF887_02630</name>
</gene>
<dbReference type="InterPro" id="IPR051790">
    <property type="entry name" value="Cytochrome_c-biogenesis_DsbD"/>
</dbReference>
<evidence type="ECO:0000313" key="8">
    <source>
        <dbReference type="EMBL" id="MBJ7608315.1"/>
    </source>
</evidence>
<comment type="subcellular location">
    <subcellularLocation>
        <location evidence="1">Membrane</location>
        <topology evidence="1">Multi-pass membrane protein</topology>
    </subcellularLocation>
</comment>
<protein>
    <submittedName>
        <fullName evidence="8">Sulfite exporter TauE/SafE family protein</fullName>
    </submittedName>
</protein>
<proteinExistence type="inferred from homology"/>
<feature type="transmembrane region" description="Helical" evidence="6">
    <location>
        <begin position="212"/>
        <end position="230"/>
    </location>
</feature>
<dbReference type="InterPro" id="IPR003834">
    <property type="entry name" value="Cyt_c_assmbl_TM_dom"/>
</dbReference>